<proteinExistence type="predicted"/>
<organism evidence="1 2">
    <name type="scientific">Mythimna loreyi</name>
    <dbReference type="NCBI Taxonomy" id="667449"/>
    <lineage>
        <taxon>Eukaryota</taxon>
        <taxon>Metazoa</taxon>
        <taxon>Ecdysozoa</taxon>
        <taxon>Arthropoda</taxon>
        <taxon>Hexapoda</taxon>
        <taxon>Insecta</taxon>
        <taxon>Pterygota</taxon>
        <taxon>Neoptera</taxon>
        <taxon>Endopterygota</taxon>
        <taxon>Lepidoptera</taxon>
        <taxon>Glossata</taxon>
        <taxon>Ditrysia</taxon>
        <taxon>Noctuoidea</taxon>
        <taxon>Noctuidae</taxon>
        <taxon>Noctuinae</taxon>
        <taxon>Hadenini</taxon>
        <taxon>Mythimna</taxon>
    </lineage>
</organism>
<name>A0ACC2QNY4_9NEOP</name>
<accession>A0ACC2QNY4</accession>
<protein>
    <submittedName>
        <fullName evidence="1">Uncharacterized protein</fullName>
    </submittedName>
</protein>
<evidence type="ECO:0000313" key="2">
    <source>
        <dbReference type="Proteomes" id="UP001231649"/>
    </source>
</evidence>
<sequence length="430" mass="48452">MLRVVGLFLFVSLALAKHEIYEGYGLYKVLVKSADQVQLVNHLSHSLDLDVWAHALPGRDGQILVPKETKVLFENELQAAGVEFQIETDNIKELLDLEDQLHSAALQKSNNSRLDSLPFDQIYTYHQVDTFLEKLAAAHPDTVTLVNAGKSFEGRDIKYIKISSTNFEESRKPIVFMESLLHAREWITLPATLYAIHKLVIDVTEQDLVRDIDWIILPIANPDGYVHTHEEARFWRKNRNTNYPLCTGVDLNRNFDIFWGQASSNIPCSDVFHGAGPFSEPESSIINSIFQQYRHRIELFLDIHSFGSMILYGYGDGSLPPNALMIHLLGVQMAHAIDAVKMSWNANYVVGNVALVLYQASGSAGDYALGVGVPYSYTYELPGYRFGIGGLGFLVDPDFIEQAGFETWEGIKTGARFVRDNFKKKSFNLE</sequence>
<gene>
    <name evidence="1" type="ORF">PYW08_006521</name>
</gene>
<dbReference type="Proteomes" id="UP001231649">
    <property type="component" value="Chromosome 19"/>
</dbReference>
<dbReference type="EMBL" id="CM056795">
    <property type="protein sequence ID" value="KAJ8721056.1"/>
    <property type="molecule type" value="Genomic_DNA"/>
</dbReference>
<evidence type="ECO:0000313" key="1">
    <source>
        <dbReference type="EMBL" id="KAJ8721056.1"/>
    </source>
</evidence>
<reference evidence="1" key="1">
    <citation type="submission" date="2023-03" db="EMBL/GenBank/DDBJ databases">
        <title>Chromosome-level genomes of two armyworms, Mythimna separata and Mythimna loreyi, provide insights into the biosynthesis and reception of sex pheromones.</title>
        <authorList>
            <person name="Zhao H."/>
        </authorList>
    </citation>
    <scope>NUCLEOTIDE SEQUENCE</scope>
    <source>
        <strain evidence="1">BeijingLab</strain>
    </source>
</reference>
<comment type="caution">
    <text evidence="1">The sequence shown here is derived from an EMBL/GenBank/DDBJ whole genome shotgun (WGS) entry which is preliminary data.</text>
</comment>
<keyword evidence="2" id="KW-1185">Reference proteome</keyword>